<dbReference type="EMBL" id="JAGHKO010000010">
    <property type="protein sequence ID" value="MBO9203495.1"/>
    <property type="molecule type" value="Genomic_DNA"/>
</dbReference>
<accession>A0ABS3YZZ6</accession>
<name>A0ABS3YZZ6_9BACT</name>
<keyword evidence="2" id="KW-1185">Reference proteome</keyword>
<sequence length="222" mass="25248">MKKKSPITRSRYFNDPVFERSRENNTEFTRAAKANRVLRHAFKPGMLNKADRYVSGRLTKTMFRILQTDPINERGERRVPQGVLNFLGGFNFNRDTNLQTILRAPYSITFNQEAMLATISIPSFIPRAMIDTESDANAFMLTAMAASLHFEKESYPVEPVQTDLLDMSLQQHEDLQLQLPVIGHQPDHSVVVALGIEFFQSALGQIKPLDKKHNALAVVKVF</sequence>
<evidence type="ECO:0000313" key="2">
    <source>
        <dbReference type="Proteomes" id="UP000677244"/>
    </source>
</evidence>
<protein>
    <submittedName>
        <fullName evidence="1">Uncharacterized protein</fullName>
    </submittedName>
</protein>
<organism evidence="1 2">
    <name type="scientific">Niastella soli</name>
    <dbReference type="NCBI Taxonomy" id="2821487"/>
    <lineage>
        <taxon>Bacteria</taxon>
        <taxon>Pseudomonadati</taxon>
        <taxon>Bacteroidota</taxon>
        <taxon>Chitinophagia</taxon>
        <taxon>Chitinophagales</taxon>
        <taxon>Chitinophagaceae</taxon>
        <taxon>Niastella</taxon>
    </lineage>
</organism>
<proteinExistence type="predicted"/>
<evidence type="ECO:0000313" key="1">
    <source>
        <dbReference type="EMBL" id="MBO9203495.1"/>
    </source>
</evidence>
<dbReference type="RefSeq" id="WP_209141548.1">
    <property type="nucleotide sequence ID" value="NZ_JAGHKO010000010.1"/>
</dbReference>
<dbReference type="Proteomes" id="UP000677244">
    <property type="component" value="Unassembled WGS sequence"/>
</dbReference>
<gene>
    <name evidence="1" type="ORF">J7I42_24635</name>
</gene>
<reference evidence="1 2" key="1">
    <citation type="submission" date="2021-03" db="EMBL/GenBank/DDBJ databases">
        <title>Assistant Professor.</title>
        <authorList>
            <person name="Huq M.A."/>
        </authorList>
    </citation>
    <scope>NUCLEOTIDE SEQUENCE [LARGE SCALE GENOMIC DNA]</scope>
    <source>
        <strain evidence="1 2">MAH-29</strain>
    </source>
</reference>
<comment type="caution">
    <text evidence="1">The sequence shown here is derived from an EMBL/GenBank/DDBJ whole genome shotgun (WGS) entry which is preliminary data.</text>
</comment>